<evidence type="ECO:0000313" key="2">
    <source>
        <dbReference type="EMBL" id="EQD47016.1"/>
    </source>
</evidence>
<dbReference type="Pfam" id="PF01997">
    <property type="entry name" value="Translin"/>
    <property type="match status" value="1"/>
</dbReference>
<organism evidence="2">
    <name type="scientific">mine drainage metagenome</name>
    <dbReference type="NCBI Taxonomy" id="410659"/>
    <lineage>
        <taxon>unclassified sequences</taxon>
        <taxon>metagenomes</taxon>
        <taxon>ecological metagenomes</taxon>
    </lineage>
</organism>
<dbReference type="CDD" id="cd14820">
    <property type="entry name" value="TRAX"/>
    <property type="match status" value="1"/>
</dbReference>
<gene>
    <name evidence="2" type="ORF">B2A_08624</name>
</gene>
<protein>
    <submittedName>
        <fullName evidence="2">Translin family protein</fullName>
    </submittedName>
</protein>
<dbReference type="SUPFAM" id="SSF74784">
    <property type="entry name" value="Translin"/>
    <property type="match status" value="1"/>
</dbReference>
<dbReference type="EMBL" id="AUZZ01006213">
    <property type="protein sequence ID" value="EQD47016.1"/>
    <property type="molecule type" value="Genomic_DNA"/>
</dbReference>
<reference evidence="2" key="1">
    <citation type="submission" date="2013-08" db="EMBL/GenBank/DDBJ databases">
        <authorList>
            <person name="Mendez C."/>
            <person name="Richter M."/>
            <person name="Ferrer M."/>
            <person name="Sanchez J."/>
        </authorList>
    </citation>
    <scope>NUCLEOTIDE SEQUENCE</scope>
</reference>
<dbReference type="InterPro" id="IPR002848">
    <property type="entry name" value="Translin_fam"/>
</dbReference>
<proteinExistence type="predicted"/>
<dbReference type="Gene3D" id="1.20.58.2140">
    <property type="match status" value="1"/>
</dbReference>
<accession>T0ZFN4</accession>
<feature type="coiled-coil region" evidence="1">
    <location>
        <begin position="4"/>
        <end position="31"/>
    </location>
</feature>
<comment type="caution">
    <text evidence="2">The sequence shown here is derived from an EMBL/GenBank/DDBJ whole genome shotgun (WGS) entry which is preliminary data.</text>
</comment>
<dbReference type="InterPro" id="IPR036081">
    <property type="entry name" value="Translin_sf"/>
</dbReference>
<sequence>MTEHIDMKKEIDAIEAELEEKQKELDKIGVLSRDSVRYCAKAINMMHNKDFDEAAALLGKSRDAIASLKRMTKDNYMLMMSFQEFAEASVLYWVTKEAVSSRIPNYKELGISPEAYLLGVMDVVGELKREILDSLRANETEKAKAYLVLMESIYDATRAIRFPESVLPGFRKKQDVARIQLENAGSDILRFTK</sequence>
<dbReference type="GO" id="GO:0043565">
    <property type="term" value="F:sequence-specific DNA binding"/>
    <property type="evidence" value="ECO:0007669"/>
    <property type="project" value="InterPro"/>
</dbReference>
<dbReference type="PANTHER" id="PTHR10741">
    <property type="entry name" value="TRANSLIN AND TRANSLIN ASSOCIATED PROTEIN X"/>
    <property type="match status" value="1"/>
</dbReference>
<reference evidence="2" key="2">
    <citation type="journal article" date="2014" name="ISME J.">
        <title>Microbial stratification in low pH oxic and suboxic macroscopic growths along an acid mine drainage.</title>
        <authorList>
            <person name="Mendez-Garcia C."/>
            <person name="Mesa V."/>
            <person name="Sprenger R.R."/>
            <person name="Richter M."/>
            <person name="Diez M.S."/>
            <person name="Solano J."/>
            <person name="Bargiela R."/>
            <person name="Golyshina O.V."/>
            <person name="Manteca A."/>
            <person name="Ramos J.L."/>
            <person name="Gallego J.R."/>
            <person name="Llorente I."/>
            <person name="Martins Dos Santos V.A."/>
            <person name="Jensen O.N."/>
            <person name="Pelaez A.I."/>
            <person name="Sanchez J."/>
            <person name="Ferrer M."/>
        </authorList>
    </citation>
    <scope>NUCLEOTIDE SEQUENCE</scope>
</reference>
<keyword evidence="1" id="KW-0175">Coiled coil</keyword>
<dbReference type="AlphaFoldDB" id="T0ZFN4"/>
<name>T0ZFN4_9ZZZZ</name>
<evidence type="ECO:0000256" key="1">
    <source>
        <dbReference type="SAM" id="Coils"/>
    </source>
</evidence>